<evidence type="ECO:0000313" key="3">
    <source>
        <dbReference type="Proteomes" id="UP000053424"/>
    </source>
</evidence>
<evidence type="ECO:0000313" key="2">
    <source>
        <dbReference type="EMBL" id="KIM41744.1"/>
    </source>
</evidence>
<feature type="region of interest" description="Disordered" evidence="1">
    <location>
        <begin position="101"/>
        <end position="141"/>
    </location>
</feature>
<accession>A0A0C3CBX6</accession>
<feature type="region of interest" description="Disordered" evidence="1">
    <location>
        <begin position="155"/>
        <end position="195"/>
    </location>
</feature>
<dbReference type="Proteomes" id="UP000053424">
    <property type="component" value="Unassembled WGS sequence"/>
</dbReference>
<organism evidence="2 3">
    <name type="scientific">Hebeloma cylindrosporum</name>
    <dbReference type="NCBI Taxonomy" id="76867"/>
    <lineage>
        <taxon>Eukaryota</taxon>
        <taxon>Fungi</taxon>
        <taxon>Dikarya</taxon>
        <taxon>Basidiomycota</taxon>
        <taxon>Agaricomycotina</taxon>
        <taxon>Agaricomycetes</taxon>
        <taxon>Agaricomycetidae</taxon>
        <taxon>Agaricales</taxon>
        <taxon>Agaricineae</taxon>
        <taxon>Hymenogastraceae</taxon>
        <taxon>Hebeloma</taxon>
    </lineage>
</organism>
<keyword evidence="3" id="KW-1185">Reference proteome</keyword>
<feature type="compositionally biased region" description="Low complexity" evidence="1">
    <location>
        <begin position="102"/>
        <end position="120"/>
    </location>
</feature>
<evidence type="ECO:0000256" key="1">
    <source>
        <dbReference type="SAM" id="MobiDB-lite"/>
    </source>
</evidence>
<feature type="compositionally biased region" description="Basic and acidic residues" evidence="1">
    <location>
        <begin position="230"/>
        <end position="244"/>
    </location>
</feature>
<dbReference type="AlphaFoldDB" id="A0A0C3CBX6"/>
<sequence length="365" mass="40162">MANSFNFFTSPLRTAVDDAIYQLALSSNPCGDLSYPHSDLGSMSLEARYAEMQRSQPGHGFSQADQELLTPPTETWTLDQVDYFDKARDVGNALGQPFLGRSSLSSDLPSSSSSINPSESYHPGRQWSQPTNGYCDGSPQADQEWLTQLPEPWTHQDCFDEAGDPGNATGQSFLDNDRLSFASDPSRQPSSMTLSASCMQWPQSTTGHCDNGGHSNYISRPIPRSQGRKKLTESGDPVDQKSKNDISEPVLVTPEMLGLDTNNLSAFRSIKICVTMCVRKTLGIQVYTVRNISSIEDETLEKLTTKIKSVLKRYLAPGHSWHDDEQVIHALVAQSIQSLSKSGTAEQACEPGQFEFILDPRSILS</sequence>
<reference evidence="2 3" key="1">
    <citation type="submission" date="2014-04" db="EMBL/GenBank/DDBJ databases">
        <authorList>
            <consortium name="DOE Joint Genome Institute"/>
            <person name="Kuo A."/>
            <person name="Gay G."/>
            <person name="Dore J."/>
            <person name="Kohler A."/>
            <person name="Nagy L.G."/>
            <person name="Floudas D."/>
            <person name="Copeland A."/>
            <person name="Barry K.W."/>
            <person name="Cichocki N."/>
            <person name="Veneault-Fourrey C."/>
            <person name="LaButti K."/>
            <person name="Lindquist E.A."/>
            <person name="Lipzen A."/>
            <person name="Lundell T."/>
            <person name="Morin E."/>
            <person name="Murat C."/>
            <person name="Sun H."/>
            <person name="Tunlid A."/>
            <person name="Henrissat B."/>
            <person name="Grigoriev I.V."/>
            <person name="Hibbett D.S."/>
            <person name="Martin F."/>
            <person name="Nordberg H.P."/>
            <person name="Cantor M.N."/>
            <person name="Hua S.X."/>
        </authorList>
    </citation>
    <scope>NUCLEOTIDE SEQUENCE [LARGE SCALE GENOMIC DNA]</scope>
    <source>
        <strain evidence="3">h7</strain>
    </source>
</reference>
<dbReference type="HOGENOM" id="CLU_758766_0_0_1"/>
<proteinExistence type="predicted"/>
<reference evidence="3" key="2">
    <citation type="submission" date="2015-01" db="EMBL/GenBank/DDBJ databases">
        <title>Evolutionary Origins and Diversification of the Mycorrhizal Mutualists.</title>
        <authorList>
            <consortium name="DOE Joint Genome Institute"/>
            <consortium name="Mycorrhizal Genomics Consortium"/>
            <person name="Kohler A."/>
            <person name="Kuo A."/>
            <person name="Nagy L.G."/>
            <person name="Floudas D."/>
            <person name="Copeland A."/>
            <person name="Barry K.W."/>
            <person name="Cichocki N."/>
            <person name="Veneault-Fourrey C."/>
            <person name="LaButti K."/>
            <person name="Lindquist E.A."/>
            <person name="Lipzen A."/>
            <person name="Lundell T."/>
            <person name="Morin E."/>
            <person name="Murat C."/>
            <person name="Riley R."/>
            <person name="Ohm R."/>
            <person name="Sun H."/>
            <person name="Tunlid A."/>
            <person name="Henrissat B."/>
            <person name="Grigoriev I.V."/>
            <person name="Hibbett D.S."/>
            <person name="Martin F."/>
        </authorList>
    </citation>
    <scope>NUCLEOTIDE SEQUENCE [LARGE SCALE GENOMIC DNA]</scope>
    <source>
        <strain evidence="3">h7</strain>
    </source>
</reference>
<name>A0A0C3CBX6_HEBCY</name>
<feature type="compositionally biased region" description="Polar residues" evidence="1">
    <location>
        <begin position="183"/>
        <end position="195"/>
    </location>
</feature>
<feature type="compositionally biased region" description="Polar residues" evidence="1">
    <location>
        <begin position="209"/>
        <end position="218"/>
    </location>
</feature>
<dbReference type="EMBL" id="KN831779">
    <property type="protein sequence ID" value="KIM41744.1"/>
    <property type="molecule type" value="Genomic_DNA"/>
</dbReference>
<gene>
    <name evidence="2" type="ORF">M413DRAFT_27330</name>
</gene>
<protein>
    <submittedName>
        <fullName evidence="2">Uncharacterized protein</fullName>
    </submittedName>
</protein>
<feature type="region of interest" description="Disordered" evidence="1">
    <location>
        <begin position="209"/>
        <end position="244"/>
    </location>
</feature>